<dbReference type="AlphaFoldDB" id="A0AAD9SGA0"/>
<feature type="transmembrane region" description="Helical" evidence="2">
    <location>
        <begin position="283"/>
        <end position="304"/>
    </location>
</feature>
<evidence type="ECO:0000313" key="3">
    <source>
        <dbReference type="EMBL" id="KAK2607576.1"/>
    </source>
</evidence>
<accession>A0AAD9SGA0</accession>
<dbReference type="Proteomes" id="UP001265746">
    <property type="component" value="Unassembled WGS sequence"/>
</dbReference>
<sequence length="306" mass="31344">MHSTLVSGWTVTNLGPLTTTYTAPPSCSTDNVYIQIGETFVDSGTNDTRNFPVGMACNEPVPSFGSCLPSGAKLDEAYSSVDTDQVSAGYTVAYYSPGLVCPSGWDTVGVATKTEGGSITSSGPGFVNPSPESDFTYVNNVGPNVLLAGMDEGDAAVLCCPSSYTADAQGACSSIVSSYSVPNEYCIRVIDDDSSDRANTTLSIFGTTVTGTAFGTGTITTETMTLETPTESYVGVSYVAMLYLVHDATETATGSSSPTSSSSPSSSSSSSSAASANARVPRLASTALIVSTLFAAFTSGFMLLMA</sequence>
<keyword evidence="2" id="KW-1133">Transmembrane helix</keyword>
<dbReference type="EMBL" id="JAUJFL010000003">
    <property type="protein sequence ID" value="KAK2607576.1"/>
    <property type="molecule type" value="Genomic_DNA"/>
</dbReference>
<evidence type="ECO:0000313" key="4">
    <source>
        <dbReference type="Proteomes" id="UP001265746"/>
    </source>
</evidence>
<gene>
    <name evidence="3" type="ORF">N8I77_006239</name>
</gene>
<keyword evidence="2" id="KW-0472">Membrane</keyword>
<keyword evidence="2" id="KW-0812">Transmembrane</keyword>
<name>A0AAD9SGA0_PHOAM</name>
<organism evidence="3 4">
    <name type="scientific">Phomopsis amygdali</name>
    <name type="common">Fusicoccum amygdali</name>
    <dbReference type="NCBI Taxonomy" id="1214568"/>
    <lineage>
        <taxon>Eukaryota</taxon>
        <taxon>Fungi</taxon>
        <taxon>Dikarya</taxon>
        <taxon>Ascomycota</taxon>
        <taxon>Pezizomycotina</taxon>
        <taxon>Sordariomycetes</taxon>
        <taxon>Sordariomycetidae</taxon>
        <taxon>Diaporthales</taxon>
        <taxon>Diaporthaceae</taxon>
        <taxon>Diaporthe</taxon>
    </lineage>
</organism>
<feature type="compositionally biased region" description="Low complexity" evidence="1">
    <location>
        <begin position="255"/>
        <end position="272"/>
    </location>
</feature>
<proteinExistence type="predicted"/>
<evidence type="ECO:0000256" key="1">
    <source>
        <dbReference type="SAM" id="MobiDB-lite"/>
    </source>
</evidence>
<feature type="region of interest" description="Disordered" evidence="1">
    <location>
        <begin position="251"/>
        <end position="272"/>
    </location>
</feature>
<reference evidence="3" key="1">
    <citation type="submission" date="2023-06" db="EMBL/GenBank/DDBJ databases">
        <authorList>
            <person name="Noh H."/>
        </authorList>
    </citation>
    <scope>NUCLEOTIDE SEQUENCE</scope>
    <source>
        <strain evidence="3">DUCC20226</strain>
    </source>
</reference>
<protein>
    <submittedName>
        <fullName evidence="3">Uncharacterized protein</fullName>
    </submittedName>
</protein>
<evidence type="ECO:0000256" key="2">
    <source>
        <dbReference type="SAM" id="Phobius"/>
    </source>
</evidence>
<keyword evidence="4" id="KW-1185">Reference proteome</keyword>
<comment type="caution">
    <text evidence="3">The sequence shown here is derived from an EMBL/GenBank/DDBJ whole genome shotgun (WGS) entry which is preliminary data.</text>
</comment>